<gene>
    <name evidence="3" type="ORF">LMG28138_00489</name>
</gene>
<proteinExistence type="inferred from homology"/>
<dbReference type="SUPFAM" id="SSF160544">
    <property type="entry name" value="EscU C-terminal domain-like"/>
    <property type="match status" value="1"/>
</dbReference>
<keyword evidence="4" id="KW-1185">Reference proteome</keyword>
<dbReference type="EMBL" id="CADIKM010000002">
    <property type="protein sequence ID" value="CAB3778486.1"/>
    <property type="molecule type" value="Genomic_DNA"/>
</dbReference>
<dbReference type="AlphaFoldDB" id="A0A6S7B552"/>
<reference evidence="3 4" key="1">
    <citation type="submission" date="2020-04" db="EMBL/GenBank/DDBJ databases">
        <authorList>
            <person name="De Canck E."/>
        </authorList>
    </citation>
    <scope>NUCLEOTIDE SEQUENCE [LARGE SCALE GENOMIC DNA]</scope>
    <source>
        <strain evidence="3 4">LMG 28138</strain>
    </source>
</reference>
<dbReference type="InterPro" id="IPR006135">
    <property type="entry name" value="T3SS_substrate_exporter"/>
</dbReference>
<dbReference type="PANTHER" id="PTHR30531">
    <property type="entry name" value="FLAGELLAR BIOSYNTHETIC PROTEIN FLHB"/>
    <property type="match status" value="1"/>
</dbReference>
<name>A0A6S7B552_9BURK</name>
<sequence>MSSTGRRQAVALAYEHGDDAAPRVVAKGYGQIADMIVQRARETGLYVHESSQMVSLLMNVDLDSHVPPLLYQAVAELLAWLYRLEQGDPMAAMPGMAGEPTGERAKNRSTEQAKDRAADWPDERGRDEAA</sequence>
<evidence type="ECO:0000256" key="1">
    <source>
        <dbReference type="ARBA" id="ARBA00010690"/>
    </source>
</evidence>
<dbReference type="InterPro" id="IPR029025">
    <property type="entry name" value="T3SS_substrate_exporter_C"/>
</dbReference>
<dbReference type="RefSeq" id="WP_175103056.1">
    <property type="nucleotide sequence ID" value="NZ_CADIKM010000002.1"/>
</dbReference>
<evidence type="ECO:0000313" key="3">
    <source>
        <dbReference type="EMBL" id="CAB3778486.1"/>
    </source>
</evidence>
<comment type="similarity">
    <text evidence="1">Belongs to the type III secretion exporter family.</text>
</comment>
<evidence type="ECO:0000256" key="2">
    <source>
        <dbReference type="SAM" id="MobiDB-lite"/>
    </source>
</evidence>
<feature type="compositionally biased region" description="Basic and acidic residues" evidence="2">
    <location>
        <begin position="101"/>
        <end position="130"/>
    </location>
</feature>
<dbReference type="GO" id="GO:0005886">
    <property type="term" value="C:plasma membrane"/>
    <property type="evidence" value="ECO:0007669"/>
    <property type="project" value="TreeGrafter"/>
</dbReference>
<organism evidence="3 4">
    <name type="scientific">Pararobbsia alpina</name>
    <dbReference type="NCBI Taxonomy" id="621374"/>
    <lineage>
        <taxon>Bacteria</taxon>
        <taxon>Pseudomonadati</taxon>
        <taxon>Pseudomonadota</taxon>
        <taxon>Betaproteobacteria</taxon>
        <taxon>Burkholderiales</taxon>
        <taxon>Burkholderiaceae</taxon>
        <taxon>Pararobbsia</taxon>
    </lineage>
</organism>
<accession>A0A6S7B552</accession>
<dbReference type="Gene3D" id="3.40.1690.10">
    <property type="entry name" value="secretion proteins EscU"/>
    <property type="match status" value="1"/>
</dbReference>
<dbReference type="PANTHER" id="PTHR30531:SF14">
    <property type="entry name" value="SURFACE PRESENTATION OF ANTIGENS PROTEIN SPAS"/>
    <property type="match status" value="1"/>
</dbReference>
<dbReference type="Pfam" id="PF01312">
    <property type="entry name" value="Bac_export_2"/>
    <property type="match status" value="1"/>
</dbReference>
<dbReference type="GO" id="GO:0009306">
    <property type="term" value="P:protein secretion"/>
    <property type="evidence" value="ECO:0007669"/>
    <property type="project" value="InterPro"/>
</dbReference>
<dbReference type="Proteomes" id="UP000494115">
    <property type="component" value="Unassembled WGS sequence"/>
</dbReference>
<protein>
    <recommendedName>
        <fullName evidence="5">Flagellar biosynthetic protein FlhB</fullName>
    </recommendedName>
</protein>
<evidence type="ECO:0008006" key="5">
    <source>
        <dbReference type="Google" id="ProtNLM"/>
    </source>
</evidence>
<evidence type="ECO:0000313" key="4">
    <source>
        <dbReference type="Proteomes" id="UP000494115"/>
    </source>
</evidence>
<feature type="region of interest" description="Disordered" evidence="2">
    <location>
        <begin position="92"/>
        <end position="130"/>
    </location>
</feature>